<name>A0A101LZB4_PICGL</name>
<geneLocation type="mitochondrion" evidence="1"/>
<organism evidence="1">
    <name type="scientific">Picea glauca</name>
    <name type="common">White spruce</name>
    <name type="synonym">Pinus glauca</name>
    <dbReference type="NCBI Taxonomy" id="3330"/>
    <lineage>
        <taxon>Eukaryota</taxon>
        <taxon>Viridiplantae</taxon>
        <taxon>Streptophyta</taxon>
        <taxon>Embryophyta</taxon>
        <taxon>Tracheophyta</taxon>
        <taxon>Spermatophyta</taxon>
        <taxon>Pinopsida</taxon>
        <taxon>Pinidae</taxon>
        <taxon>Conifers I</taxon>
        <taxon>Pinales</taxon>
        <taxon>Pinaceae</taxon>
        <taxon>Picea</taxon>
    </lineage>
</organism>
<comment type="caution">
    <text evidence="1">The sequence shown here is derived from an EMBL/GenBank/DDBJ whole genome shotgun (WGS) entry which is preliminary data.</text>
</comment>
<protein>
    <submittedName>
        <fullName evidence="1">Uncharacterized protein</fullName>
    </submittedName>
</protein>
<proteinExistence type="predicted"/>
<evidence type="ECO:0000313" key="1">
    <source>
        <dbReference type="EMBL" id="KUM48131.1"/>
    </source>
</evidence>
<reference evidence="1" key="1">
    <citation type="journal article" date="2015" name="Genome Biol. Evol.">
        <title>Organellar Genomes of White Spruce (Picea glauca): Assembly and Annotation.</title>
        <authorList>
            <person name="Jackman S.D."/>
            <person name="Warren R.L."/>
            <person name="Gibb E.A."/>
            <person name="Vandervalk B.P."/>
            <person name="Mohamadi H."/>
            <person name="Chu J."/>
            <person name="Raymond A."/>
            <person name="Pleasance S."/>
            <person name="Coope R."/>
            <person name="Wildung M.R."/>
            <person name="Ritland C.E."/>
            <person name="Bousquet J."/>
            <person name="Jones S.J."/>
            <person name="Bohlmann J."/>
            <person name="Birol I."/>
        </authorList>
    </citation>
    <scope>NUCLEOTIDE SEQUENCE [LARGE SCALE GENOMIC DNA]</scope>
    <source>
        <tissue evidence="1">Flushing bud</tissue>
    </source>
</reference>
<accession>A0A101LZB4</accession>
<keyword evidence="1" id="KW-0496">Mitochondrion</keyword>
<gene>
    <name evidence="1" type="ORF">ABT39_MTgene5127</name>
</gene>
<dbReference type="EMBL" id="LKAM01000006">
    <property type="protein sequence ID" value="KUM48131.1"/>
    <property type="molecule type" value="Genomic_DNA"/>
</dbReference>
<sequence>METHLGSRGHNMITLEDIYRLIGVPITGHTPSQIEVDRNAVWVAFTRAELTGQPDERMGLRLESYAYMIVGHQRKVIMAVMGGRLLPRHALDILPM</sequence>
<dbReference type="AlphaFoldDB" id="A0A101LZB4"/>